<dbReference type="AlphaFoldDB" id="A0A5C4JCY7"/>
<evidence type="ECO:0000259" key="3">
    <source>
        <dbReference type="Pfam" id="PF01557"/>
    </source>
</evidence>
<keyword evidence="4" id="KW-0378">Hydrolase</keyword>
<dbReference type="InterPro" id="IPR011234">
    <property type="entry name" value="Fumarylacetoacetase-like_C"/>
</dbReference>
<dbReference type="GO" id="GO:0046872">
    <property type="term" value="F:metal ion binding"/>
    <property type="evidence" value="ECO:0007669"/>
    <property type="project" value="UniProtKB-KW"/>
</dbReference>
<dbReference type="PANTHER" id="PTHR42796:SF4">
    <property type="entry name" value="FUMARYLACETOACETATE HYDROLASE DOMAIN-CONTAINING PROTEIN 2A"/>
    <property type="match status" value="1"/>
</dbReference>
<keyword evidence="5" id="KW-1185">Reference proteome</keyword>
<keyword evidence="2" id="KW-0479">Metal-binding</keyword>
<dbReference type="InterPro" id="IPR051121">
    <property type="entry name" value="FAH"/>
</dbReference>
<dbReference type="GO" id="GO:0016787">
    <property type="term" value="F:hydrolase activity"/>
    <property type="evidence" value="ECO:0007669"/>
    <property type="project" value="UniProtKB-KW"/>
</dbReference>
<gene>
    <name evidence="4" type="ORF">ETD83_15385</name>
</gene>
<dbReference type="OrthoDB" id="2273115at2"/>
<evidence type="ECO:0000256" key="1">
    <source>
        <dbReference type="ARBA" id="ARBA00010211"/>
    </source>
</evidence>
<dbReference type="Gene3D" id="3.90.850.10">
    <property type="entry name" value="Fumarylacetoacetase-like, C-terminal domain"/>
    <property type="match status" value="1"/>
</dbReference>
<dbReference type="PANTHER" id="PTHR42796">
    <property type="entry name" value="FUMARYLACETOACETATE HYDROLASE DOMAIN-CONTAINING PROTEIN 2A-RELATED"/>
    <property type="match status" value="1"/>
</dbReference>
<accession>A0A5C4JCY7</accession>
<dbReference type="GO" id="GO:0016853">
    <property type="term" value="F:isomerase activity"/>
    <property type="evidence" value="ECO:0007669"/>
    <property type="project" value="UniProtKB-ARBA"/>
</dbReference>
<dbReference type="FunFam" id="3.90.850.10:FF:000002">
    <property type="entry name" value="2-hydroxyhepta-2,4-diene-1,7-dioate isomerase"/>
    <property type="match status" value="1"/>
</dbReference>
<evidence type="ECO:0000256" key="2">
    <source>
        <dbReference type="ARBA" id="ARBA00022723"/>
    </source>
</evidence>
<feature type="domain" description="Fumarylacetoacetase-like C-terminal" evidence="3">
    <location>
        <begin position="104"/>
        <end position="315"/>
    </location>
</feature>
<dbReference type="RefSeq" id="WP_138645807.1">
    <property type="nucleotide sequence ID" value="NZ_VCKW01000067.1"/>
</dbReference>
<sequence length="315" mass="33622">MSTRNEANVDWFALASYRSGTGGEIRPALVLDHGRIHDLAGTRDALGHDGGALDGSVDDLLADWPRTLDALRSLAAAAQARPDALTEVPGGADRLAAPYRPARIFAATSNYVDHADEMGTVLAAKANSRPYVFMKADSSVIGPGGTVELPASSEQVDWEVELAAVIGTGGRHITVDEALDHVVAYTIINDVSARDLNMRDDFPFKFDWFRGKCFDTFAPLGPWLVPAGCMPDPQSLGLRLAVNGEVMQDAKASEMIFTIAEQIAYLSEILTLRPGDLIATGTPDGVGMGRGVYLKSGDVMRAEIEAIGALENPVR</sequence>
<organism evidence="4 5">
    <name type="scientific">Actinomadura soli</name>
    <dbReference type="NCBI Taxonomy" id="2508997"/>
    <lineage>
        <taxon>Bacteria</taxon>
        <taxon>Bacillati</taxon>
        <taxon>Actinomycetota</taxon>
        <taxon>Actinomycetes</taxon>
        <taxon>Streptosporangiales</taxon>
        <taxon>Thermomonosporaceae</taxon>
        <taxon>Actinomadura</taxon>
    </lineage>
</organism>
<comment type="similarity">
    <text evidence="1">Belongs to the FAH family.</text>
</comment>
<dbReference type="GO" id="GO:0019752">
    <property type="term" value="P:carboxylic acid metabolic process"/>
    <property type="evidence" value="ECO:0007669"/>
    <property type="project" value="UniProtKB-ARBA"/>
</dbReference>
<protein>
    <submittedName>
        <fullName evidence="4">Fumarylacetoacetate hydrolase family protein</fullName>
    </submittedName>
</protein>
<dbReference type="InterPro" id="IPR036663">
    <property type="entry name" value="Fumarylacetoacetase_C_sf"/>
</dbReference>
<evidence type="ECO:0000313" key="5">
    <source>
        <dbReference type="Proteomes" id="UP000309174"/>
    </source>
</evidence>
<dbReference type="SUPFAM" id="SSF56529">
    <property type="entry name" value="FAH"/>
    <property type="match status" value="1"/>
</dbReference>
<evidence type="ECO:0000313" key="4">
    <source>
        <dbReference type="EMBL" id="TMR01099.1"/>
    </source>
</evidence>
<proteinExistence type="inferred from homology"/>
<name>A0A5C4JCY7_9ACTN</name>
<dbReference type="Pfam" id="PF01557">
    <property type="entry name" value="FAA_hydrolase"/>
    <property type="match status" value="1"/>
</dbReference>
<reference evidence="4 5" key="1">
    <citation type="submission" date="2019-05" db="EMBL/GenBank/DDBJ databases">
        <title>Draft genome sequence of Actinomadura sp. 14C53.</title>
        <authorList>
            <person name="Saricaoglu S."/>
            <person name="Isik K."/>
        </authorList>
    </citation>
    <scope>NUCLEOTIDE SEQUENCE [LARGE SCALE GENOMIC DNA]</scope>
    <source>
        <strain evidence="4 5">14C53</strain>
    </source>
</reference>
<dbReference type="Proteomes" id="UP000309174">
    <property type="component" value="Unassembled WGS sequence"/>
</dbReference>
<dbReference type="EMBL" id="VCKW01000067">
    <property type="protein sequence ID" value="TMR01099.1"/>
    <property type="molecule type" value="Genomic_DNA"/>
</dbReference>
<comment type="caution">
    <text evidence="4">The sequence shown here is derived from an EMBL/GenBank/DDBJ whole genome shotgun (WGS) entry which is preliminary data.</text>
</comment>